<reference evidence="1 2" key="1">
    <citation type="submission" date="2016-01" db="EMBL/GenBank/DDBJ databases">
        <title>Genome Sequences of Twelve Sporeforming Bacillus Species Isolated from Foods.</title>
        <authorList>
            <person name="Berendsen E.M."/>
            <person name="Wells-Bennik M.H."/>
            <person name="Krawcyk A.O."/>
            <person name="De Jong A."/>
            <person name="Holsappel S."/>
            <person name="Eijlander R.T."/>
            <person name="Kuipers O.P."/>
        </authorList>
    </citation>
    <scope>NUCLEOTIDE SEQUENCE [LARGE SCALE GENOMIC DNA]</scope>
    <source>
        <strain evidence="1 2">B4098</strain>
    </source>
</reference>
<comment type="caution">
    <text evidence="1">The sequence shown here is derived from an EMBL/GenBank/DDBJ whole genome shotgun (WGS) entry which is preliminary data.</text>
</comment>
<evidence type="ECO:0000313" key="1">
    <source>
        <dbReference type="EMBL" id="KYC64845.1"/>
    </source>
</evidence>
<accession>A0A150K5K8</accession>
<gene>
    <name evidence="1" type="ORF">B4098_0519</name>
</gene>
<sequence length="93" mass="10261">MNGQQNGEAGKMIGRALQSSADLGFGIACACKENGRDFAENGANFRADNAKAPKQGRFLFQNGIDCKQNCRTLRKVGRHLGQILKQCKYRLQK</sequence>
<protein>
    <submittedName>
        <fullName evidence="1">Uncharacterized protein</fullName>
    </submittedName>
</protein>
<proteinExistence type="predicted"/>
<dbReference type="PATRIC" id="fig|1398.26.peg.1708"/>
<organism evidence="1 2">
    <name type="scientific">Heyndrickxia coagulans</name>
    <name type="common">Weizmannia coagulans</name>
    <dbReference type="NCBI Taxonomy" id="1398"/>
    <lineage>
        <taxon>Bacteria</taxon>
        <taxon>Bacillati</taxon>
        <taxon>Bacillota</taxon>
        <taxon>Bacilli</taxon>
        <taxon>Bacillales</taxon>
        <taxon>Bacillaceae</taxon>
        <taxon>Heyndrickxia</taxon>
    </lineage>
</organism>
<name>A0A150K5K8_HEYCO</name>
<dbReference type="Proteomes" id="UP000075288">
    <property type="component" value="Unassembled WGS sequence"/>
</dbReference>
<evidence type="ECO:0000313" key="2">
    <source>
        <dbReference type="Proteomes" id="UP000075288"/>
    </source>
</evidence>
<dbReference type="AlphaFoldDB" id="A0A150K5K8"/>
<dbReference type="EMBL" id="LQYG01000023">
    <property type="protein sequence ID" value="KYC64845.1"/>
    <property type="molecule type" value="Genomic_DNA"/>
</dbReference>